<evidence type="ECO:0000313" key="1">
    <source>
        <dbReference type="EMBL" id="KAK8578827.1"/>
    </source>
</evidence>
<comment type="caution">
    <text evidence="1">The sequence shown here is derived from an EMBL/GenBank/DDBJ whole genome shotgun (WGS) entry which is preliminary data.</text>
</comment>
<sequence length="197" mass="22898">MVAYSVVVSVLWTPPPERHRRSSRVILVESLKIGGRKATVVRGFYTPLSSFQKCSDVTSLYESFQTRKWYDLTFYVCVWVSFWKLHHGHGRVQGFNFYFCYDYLQVLIKADMNHMRALEYCCLNVLEVGDEGGRDSERDDKVIMRVQWGWLKVQVILDEGPDELGVEMVEARVWVTLRSSDSEEAILKNGSLRVMNN</sequence>
<organism evidence="1 2">
    <name type="scientific">Hibiscus sabdariffa</name>
    <name type="common">roselle</name>
    <dbReference type="NCBI Taxonomy" id="183260"/>
    <lineage>
        <taxon>Eukaryota</taxon>
        <taxon>Viridiplantae</taxon>
        <taxon>Streptophyta</taxon>
        <taxon>Embryophyta</taxon>
        <taxon>Tracheophyta</taxon>
        <taxon>Spermatophyta</taxon>
        <taxon>Magnoliopsida</taxon>
        <taxon>eudicotyledons</taxon>
        <taxon>Gunneridae</taxon>
        <taxon>Pentapetalae</taxon>
        <taxon>rosids</taxon>
        <taxon>malvids</taxon>
        <taxon>Malvales</taxon>
        <taxon>Malvaceae</taxon>
        <taxon>Malvoideae</taxon>
        <taxon>Hibiscus</taxon>
    </lineage>
</organism>
<dbReference type="Proteomes" id="UP001472677">
    <property type="component" value="Unassembled WGS sequence"/>
</dbReference>
<protein>
    <submittedName>
        <fullName evidence="1">Uncharacterized protein</fullName>
    </submittedName>
</protein>
<evidence type="ECO:0000313" key="2">
    <source>
        <dbReference type="Proteomes" id="UP001472677"/>
    </source>
</evidence>
<proteinExistence type="predicted"/>
<reference evidence="1 2" key="1">
    <citation type="journal article" date="2024" name="G3 (Bethesda)">
        <title>Genome assembly of Hibiscus sabdariffa L. provides insights into metabolisms of medicinal natural products.</title>
        <authorList>
            <person name="Kim T."/>
        </authorList>
    </citation>
    <scope>NUCLEOTIDE SEQUENCE [LARGE SCALE GENOMIC DNA]</scope>
    <source>
        <strain evidence="1">TK-2024</strain>
        <tissue evidence="1">Old leaves</tissue>
    </source>
</reference>
<name>A0ABR2FD70_9ROSI</name>
<gene>
    <name evidence="1" type="ORF">V6N12_069171</name>
</gene>
<keyword evidence="2" id="KW-1185">Reference proteome</keyword>
<dbReference type="EMBL" id="JBBPBM010000006">
    <property type="protein sequence ID" value="KAK8578827.1"/>
    <property type="molecule type" value="Genomic_DNA"/>
</dbReference>
<accession>A0ABR2FD70</accession>